<evidence type="ECO:0000313" key="2">
    <source>
        <dbReference type="EMBL" id="EWM20445.1"/>
    </source>
</evidence>
<gene>
    <name evidence="2" type="ORF">Naga_101657g1</name>
</gene>
<protein>
    <submittedName>
        <fullName evidence="2">Uncharacterized protein</fullName>
    </submittedName>
</protein>
<name>W7T037_9STRA</name>
<dbReference type="AlphaFoldDB" id="W7T037"/>
<evidence type="ECO:0000256" key="1">
    <source>
        <dbReference type="SAM" id="MobiDB-lite"/>
    </source>
</evidence>
<organism evidence="2 3">
    <name type="scientific">Nannochloropsis gaditana</name>
    <dbReference type="NCBI Taxonomy" id="72520"/>
    <lineage>
        <taxon>Eukaryota</taxon>
        <taxon>Sar</taxon>
        <taxon>Stramenopiles</taxon>
        <taxon>Ochrophyta</taxon>
        <taxon>Eustigmatophyceae</taxon>
        <taxon>Eustigmatales</taxon>
        <taxon>Monodopsidaceae</taxon>
        <taxon>Nannochloropsis</taxon>
    </lineage>
</organism>
<feature type="region of interest" description="Disordered" evidence="1">
    <location>
        <begin position="118"/>
        <end position="142"/>
    </location>
</feature>
<reference evidence="2 3" key="1">
    <citation type="journal article" date="2014" name="Mol. Plant">
        <title>Chromosome Scale Genome Assembly and Transcriptome Profiling of Nannochloropsis gaditana in Nitrogen Depletion.</title>
        <authorList>
            <person name="Corteggiani Carpinelli E."/>
            <person name="Telatin A."/>
            <person name="Vitulo N."/>
            <person name="Forcato C."/>
            <person name="D'Angelo M."/>
            <person name="Schiavon R."/>
            <person name="Vezzi A."/>
            <person name="Giacometti G.M."/>
            <person name="Morosinotto T."/>
            <person name="Valle G."/>
        </authorList>
    </citation>
    <scope>NUCLEOTIDE SEQUENCE [LARGE SCALE GENOMIC DNA]</scope>
    <source>
        <strain evidence="2 3">B-31</strain>
    </source>
</reference>
<comment type="caution">
    <text evidence="2">The sequence shown here is derived from an EMBL/GenBank/DDBJ whole genome shotgun (WGS) entry which is preliminary data.</text>
</comment>
<accession>W7T037</accession>
<dbReference type="Proteomes" id="UP000019335">
    <property type="component" value="Unassembled WGS sequence"/>
</dbReference>
<feature type="non-terminal residue" evidence="2">
    <location>
        <position position="1"/>
    </location>
</feature>
<evidence type="ECO:0000313" key="3">
    <source>
        <dbReference type="Proteomes" id="UP000019335"/>
    </source>
</evidence>
<proteinExistence type="predicted"/>
<sequence>EGEVEEEGLAWYLDRGQGDHGRKEEVVAEERDLKQAIATLTISEAGSETARAGTLGGADGEGIAQSPGAKLSAVPGGGAMLDVSRALYRALMSVDGQPGRDSLSALVQSAVMSGKTTLYLPPLTPPPLPPPLPPSLPPSQPA</sequence>
<keyword evidence="3" id="KW-1185">Reference proteome</keyword>
<dbReference type="EMBL" id="AZIL01003072">
    <property type="protein sequence ID" value="EWM20445.1"/>
    <property type="molecule type" value="Genomic_DNA"/>
</dbReference>
<feature type="compositionally biased region" description="Pro residues" evidence="1">
    <location>
        <begin position="122"/>
        <end position="142"/>
    </location>
</feature>